<evidence type="ECO:0000313" key="1">
    <source>
        <dbReference type="EMBL" id="MRD46159.1"/>
    </source>
</evidence>
<accession>A0A844B386</accession>
<protein>
    <submittedName>
        <fullName evidence="1">Uncharacterized protein</fullName>
    </submittedName>
</protein>
<organism evidence="1 2">
    <name type="scientific">Caenimonas koreensis DSM 17982</name>
    <dbReference type="NCBI Taxonomy" id="1121255"/>
    <lineage>
        <taxon>Bacteria</taxon>
        <taxon>Pseudomonadati</taxon>
        <taxon>Pseudomonadota</taxon>
        <taxon>Betaproteobacteria</taxon>
        <taxon>Burkholderiales</taxon>
        <taxon>Comamonadaceae</taxon>
        <taxon>Caenimonas</taxon>
    </lineage>
</organism>
<comment type="caution">
    <text evidence="1">The sequence shown here is derived from an EMBL/GenBank/DDBJ whole genome shotgun (WGS) entry which is preliminary data.</text>
</comment>
<dbReference type="RefSeq" id="WP_153583507.1">
    <property type="nucleotide sequence ID" value="NZ_WJBU01000002.1"/>
</dbReference>
<sequence length="90" mass="9751">MALLVGQLRDHCQHGLFAKLTANNRASQHIHNKAASGDDAGVCLPAGNQQLVCAIYHVRVDPSHTRWITLLHGHDQTGQQGAVGRRVKAL</sequence>
<gene>
    <name evidence="1" type="ORF">GHT07_02625</name>
</gene>
<name>A0A844B386_9BURK</name>
<keyword evidence="2" id="KW-1185">Reference proteome</keyword>
<dbReference type="AlphaFoldDB" id="A0A844B386"/>
<dbReference type="EMBL" id="WJBU01000002">
    <property type="protein sequence ID" value="MRD46159.1"/>
    <property type="molecule type" value="Genomic_DNA"/>
</dbReference>
<proteinExistence type="predicted"/>
<reference evidence="1 2" key="1">
    <citation type="submission" date="2019-11" db="EMBL/GenBank/DDBJ databases">
        <title>Caenimonas koreensis gen. nov., sp. nov., isolated from activated sludge.</title>
        <authorList>
            <person name="Seung H.R."/>
        </authorList>
    </citation>
    <scope>NUCLEOTIDE SEQUENCE [LARGE SCALE GENOMIC DNA]</scope>
    <source>
        <strain evidence="1 2">EMB320</strain>
    </source>
</reference>
<dbReference type="Proteomes" id="UP000487350">
    <property type="component" value="Unassembled WGS sequence"/>
</dbReference>
<evidence type="ECO:0000313" key="2">
    <source>
        <dbReference type="Proteomes" id="UP000487350"/>
    </source>
</evidence>